<keyword evidence="2" id="KW-1185">Reference proteome</keyword>
<sequence length="206" mass="22493">MYENPLKAPLFKSLIDISQNTVNSNNDLQGKIWPATVENYDGFIAIVNIEISSVNNYPQIEVPVLRSEYIRLPIQKGCRGLLIPLAVNIDHIIGMGQTAPTDIAGFNLGNMAFLPISSQLDPKTDKDILVIYGEDQGVKIQSKDGKTFVYITKNSIEIDGDVTLKKNITINGDVDIKGTLTVGNIEFKSHQHENGNQGQPTGGVIG</sequence>
<reference evidence="1" key="1">
    <citation type="submission" date="2023-05" db="EMBL/GenBank/DDBJ databases">
        <title>Whole genome sequence of Commensalibacter sp.</title>
        <authorList>
            <person name="Charoenyingcharoen P."/>
            <person name="Yukphan P."/>
        </authorList>
    </citation>
    <scope>NUCLEOTIDE SEQUENCE</scope>
    <source>
        <strain evidence="1">TBRC 10068</strain>
    </source>
</reference>
<evidence type="ECO:0000313" key="2">
    <source>
        <dbReference type="Proteomes" id="UP001431775"/>
    </source>
</evidence>
<organism evidence="1 2">
    <name type="scientific">Commensalibacter nepenthis</name>
    <dbReference type="NCBI Taxonomy" id="3043872"/>
    <lineage>
        <taxon>Bacteria</taxon>
        <taxon>Pseudomonadati</taxon>
        <taxon>Pseudomonadota</taxon>
        <taxon>Alphaproteobacteria</taxon>
        <taxon>Acetobacterales</taxon>
        <taxon>Acetobacteraceae</taxon>
    </lineage>
</organism>
<gene>
    <name evidence="1" type="ORF">QJV33_07305</name>
</gene>
<proteinExistence type="predicted"/>
<dbReference type="EMBL" id="JASBAN010000001">
    <property type="protein sequence ID" value="MDI2113088.1"/>
    <property type="molecule type" value="Genomic_DNA"/>
</dbReference>
<name>A0ABT6QA29_9PROT</name>
<evidence type="ECO:0008006" key="3">
    <source>
        <dbReference type="Google" id="ProtNLM"/>
    </source>
</evidence>
<dbReference type="RefSeq" id="WP_281462708.1">
    <property type="nucleotide sequence ID" value="NZ_JASBAN010000001.1"/>
</dbReference>
<evidence type="ECO:0000313" key="1">
    <source>
        <dbReference type="EMBL" id="MDI2113088.1"/>
    </source>
</evidence>
<accession>A0ABT6QA29</accession>
<dbReference type="Proteomes" id="UP001431775">
    <property type="component" value="Unassembled WGS sequence"/>
</dbReference>
<protein>
    <recommendedName>
        <fullName evidence="3">Baseplate assembly protein</fullName>
    </recommendedName>
</protein>
<comment type="caution">
    <text evidence="1">The sequence shown here is derived from an EMBL/GenBank/DDBJ whole genome shotgun (WGS) entry which is preliminary data.</text>
</comment>